<sequence>MLNLVKVLIIFSFGIVSCKDGSDNMKSDFQGKSLENLQKTKLFKNFISLRELNLGDGYYSFLYEDTVTNSQFILLCQEETYKTEKDQKLIVKDLLKLSQLNENEYVDFGSIEQESKELFVIAIEVNKQALASKSQGIRRAWIFSPEENKFKELDVTGLYRLNEGYYKK</sequence>
<proteinExistence type="predicted"/>
<protein>
    <recommendedName>
        <fullName evidence="3">Lipoprotein</fullName>
    </recommendedName>
</protein>
<dbReference type="HOGENOM" id="CLU_1583894_0_0_10"/>
<evidence type="ECO:0008006" key="3">
    <source>
        <dbReference type="Google" id="ProtNLM"/>
    </source>
</evidence>
<reference evidence="2" key="1">
    <citation type="submission" date="2012-02" db="EMBL/GenBank/DDBJ databases">
        <title>The complete genome of Echinicola vietnamensis DSM 17526.</title>
        <authorList>
            <person name="Lucas S."/>
            <person name="Copeland A."/>
            <person name="Lapidus A."/>
            <person name="Glavina del Rio T."/>
            <person name="Dalin E."/>
            <person name="Tice H."/>
            <person name="Bruce D."/>
            <person name="Goodwin L."/>
            <person name="Pitluck S."/>
            <person name="Peters L."/>
            <person name="Ovchinnikova G."/>
            <person name="Teshima H."/>
            <person name="Kyrpides N."/>
            <person name="Mavromatis K."/>
            <person name="Ivanova N."/>
            <person name="Brettin T."/>
            <person name="Detter J.C."/>
            <person name="Han C."/>
            <person name="Larimer F."/>
            <person name="Land M."/>
            <person name="Hauser L."/>
            <person name="Markowitz V."/>
            <person name="Cheng J.-F."/>
            <person name="Hugenholtz P."/>
            <person name="Woyke T."/>
            <person name="Wu D."/>
            <person name="Brambilla E."/>
            <person name="Klenk H.-P."/>
            <person name="Eisen J.A."/>
        </authorList>
    </citation>
    <scope>NUCLEOTIDE SEQUENCE [LARGE SCALE GENOMIC DNA]</scope>
    <source>
        <strain evidence="2">DSM 17526 / LMG 23754 / KMM 6221</strain>
    </source>
</reference>
<dbReference type="PROSITE" id="PS51257">
    <property type="entry name" value="PROKAR_LIPOPROTEIN"/>
    <property type="match status" value="1"/>
</dbReference>
<evidence type="ECO:0000313" key="1">
    <source>
        <dbReference type="EMBL" id="AGA78218.1"/>
    </source>
</evidence>
<evidence type="ECO:0000313" key="2">
    <source>
        <dbReference type="Proteomes" id="UP000010796"/>
    </source>
</evidence>
<organism evidence="1 2">
    <name type="scientific">Echinicola vietnamensis (strain DSM 17526 / LMG 23754 / KMM 6221)</name>
    <dbReference type="NCBI Taxonomy" id="926556"/>
    <lineage>
        <taxon>Bacteria</taxon>
        <taxon>Pseudomonadati</taxon>
        <taxon>Bacteroidota</taxon>
        <taxon>Cytophagia</taxon>
        <taxon>Cytophagales</taxon>
        <taxon>Cyclobacteriaceae</taxon>
        <taxon>Echinicola</taxon>
    </lineage>
</organism>
<name>L0FYU8_ECHVK</name>
<dbReference type="EMBL" id="CP003346">
    <property type="protein sequence ID" value="AGA78218.1"/>
    <property type="molecule type" value="Genomic_DNA"/>
</dbReference>
<dbReference type="STRING" id="926556.Echvi_1964"/>
<dbReference type="AlphaFoldDB" id="L0FYU8"/>
<dbReference type="Proteomes" id="UP000010796">
    <property type="component" value="Chromosome"/>
</dbReference>
<keyword evidence="2" id="KW-1185">Reference proteome</keyword>
<dbReference type="KEGG" id="evi:Echvi_1964"/>
<dbReference type="RefSeq" id="WP_015265779.1">
    <property type="nucleotide sequence ID" value="NC_019904.1"/>
</dbReference>
<accession>L0FYU8</accession>
<gene>
    <name evidence="1" type="ordered locus">Echvi_1964</name>
</gene>